<feature type="transmembrane region" description="Helical" evidence="9">
    <location>
        <begin position="269"/>
        <end position="287"/>
    </location>
</feature>
<protein>
    <submittedName>
        <fullName evidence="12">Cation:proton antiporter</fullName>
    </submittedName>
</protein>
<comment type="caution">
    <text evidence="12">The sequence shown here is derived from an EMBL/GenBank/DDBJ whole genome shotgun (WGS) entry which is preliminary data.</text>
</comment>
<proteinExistence type="inferred from homology"/>
<dbReference type="PANTHER" id="PTHR43562">
    <property type="entry name" value="NAPA-TYPE SODIUM/HYDROGEN ANTIPORTER"/>
    <property type="match status" value="1"/>
</dbReference>
<dbReference type="Gene3D" id="1.20.1530.20">
    <property type="match status" value="1"/>
</dbReference>
<accession>A0A964BT18</accession>
<feature type="transmembrane region" description="Helical" evidence="9">
    <location>
        <begin position="362"/>
        <end position="380"/>
    </location>
</feature>
<dbReference type="Gene3D" id="3.40.50.12370">
    <property type="match status" value="1"/>
</dbReference>
<evidence type="ECO:0000256" key="7">
    <source>
        <dbReference type="ARBA" id="ARBA00023065"/>
    </source>
</evidence>
<dbReference type="Pfam" id="PF00999">
    <property type="entry name" value="Na_H_Exchanger"/>
    <property type="match status" value="1"/>
</dbReference>
<feature type="transmembrane region" description="Helical" evidence="9">
    <location>
        <begin position="117"/>
        <end position="140"/>
    </location>
</feature>
<evidence type="ECO:0000313" key="12">
    <source>
        <dbReference type="EMBL" id="MCC0178192.1"/>
    </source>
</evidence>
<dbReference type="RefSeq" id="WP_229641260.1">
    <property type="nucleotide sequence ID" value="NZ_JADWDC010000037.1"/>
</dbReference>
<organism evidence="12 13">
    <name type="scientific">Waterburya agarophytonicola KI4</name>
    <dbReference type="NCBI Taxonomy" id="2874699"/>
    <lineage>
        <taxon>Bacteria</taxon>
        <taxon>Bacillati</taxon>
        <taxon>Cyanobacteriota</taxon>
        <taxon>Cyanophyceae</taxon>
        <taxon>Pleurocapsales</taxon>
        <taxon>Hyellaceae</taxon>
        <taxon>Waterburya</taxon>
        <taxon>Waterburya agarophytonicola</taxon>
    </lineage>
</organism>
<feature type="transmembrane region" description="Helical" evidence="9">
    <location>
        <begin position="152"/>
        <end position="176"/>
    </location>
</feature>
<feature type="transmembrane region" description="Helical" evidence="9">
    <location>
        <begin position="299"/>
        <end position="320"/>
    </location>
</feature>
<gene>
    <name evidence="12" type="ORF">I4641_14510</name>
</gene>
<dbReference type="Proteomes" id="UP000729733">
    <property type="component" value="Unassembled WGS sequence"/>
</dbReference>
<feature type="transmembrane region" description="Helical" evidence="9">
    <location>
        <begin position="223"/>
        <end position="249"/>
    </location>
</feature>
<keyword evidence="4" id="KW-0050">Antiport</keyword>
<feature type="domain" description="UspA" evidence="10">
    <location>
        <begin position="413"/>
        <end position="542"/>
    </location>
</feature>
<dbReference type="InterPro" id="IPR006153">
    <property type="entry name" value="Cation/H_exchanger_TM"/>
</dbReference>
<evidence type="ECO:0000259" key="10">
    <source>
        <dbReference type="Pfam" id="PF00582"/>
    </source>
</evidence>
<feature type="transmembrane region" description="Helical" evidence="9">
    <location>
        <begin position="36"/>
        <end position="55"/>
    </location>
</feature>
<evidence type="ECO:0000256" key="3">
    <source>
        <dbReference type="ARBA" id="ARBA00022448"/>
    </source>
</evidence>
<keyword evidence="7" id="KW-0406">Ion transport</keyword>
<feature type="transmembrane region" description="Helical" evidence="9">
    <location>
        <begin position="12"/>
        <end position="29"/>
    </location>
</feature>
<dbReference type="GO" id="GO:0016020">
    <property type="term" value="C:membrane"/>
    <property type="evidence" value="ECO:0007669"/>
    <property type="project" value="UniProtKB-SubCell"/>
</dbReference>
<dbReference type="Pfam" id="PF00582">
    <property type="entry name" value="Usp"/>
    <property type="match status" value="1"/>
</dbReference>
<keyword evidence="5 9" id="KW-0812">Transmembrane</keyword>
<dbReference type="InterPro" id="IPR038770">
    <property type="entry name" value="Na+/solute_symporter_sf"/>
</dbReference>
<evidence type="ECO:0000313" key="13">
    <source>
        <dbReference type="Proteomes" id="UP000729733"/>
    </source>
</evidence>
<comment type="subcellular location">
    <subcellularLocation>
        <location evidence="1">Membrane</location>
        <topology evidence="1">Multi-pass membrane protein</topology>
    </subcellularLocation>
</comment>
<dbReference type="GO" id="GO:1902600">
    <property type="term" value="P:proton transmembrane transport"/>
    <property type="evidence" value="ECO:0007669"/>
    <property type="project" value="InterPro"/>
</dbReference>
<evidence type="ECO:0000256" key="9">
    <source>
        <dbReference type="SAM" id="Phobius"/>
    </source>
</evidence>
<reference evidence="12" key="1">
    <citation type="journal article" date="2021" name="Antonie Van Leeuwenhoek">
        <title>Draft genome and description of Waterburya agarophytonicola gen. nov. sp. nov. (Pleurocapsales, Cyanobacteria): a seaweed symbiont.</title>
        <authorList>
            <person name="Bonthond G."/>
            <person name="Shalygin S."/>
            <person name="Bayer T."/>
            <person name="Weinberger F."/>
        </authorList>
    </citation>
    <scope>NUCLEOTIDE SEQUENCE</scope>
    <source>
        <strain evidence="12">KI4</strain>
    </source>
</reference>
<feature type="domain" description="Cation/H+ exchanger transmembrane" evidence="11">
    <location>
        <begin position="21"/>
        <end position="381"/>
    </location>
</feature>
<keyword evidence="8 9" id="KW-0472">Membrane</keyword>
<evidence type="ECO:0000256" key="5">
    <source>
        <dbReference type="ARBA" id="ARBA00022692"/>
    </source>
</evidence>
<feature type="transmembrane region" description="Helical" evidence="9">
    <location>
        <begin position="182"/>
        <end position="203"/>
    </location>
</feature>
<dbReference type="EMBL" id="JADWDC010000037">
    <property type="protein sequence ID" value="MCC0178192.1"/>
    <property type="molecule type" value="Genomic_DNA"/>
</dbReference>
<dbReference type="AlphaFoldDB" id="A0A964BT18"/>
<evidence type="ECO:0000259" key="11">
    <source>
        <dbReference type="Pfam" id="PF00999"/>
    </source>
</evidence>
<evidence type="ECO:0000256" key="6">
    <source>
        <dbReference type="ARBA" id="ARBA00022989"/>
    </source>
</evidence>
<name>A0A964BT18_9CYAN</name>
<evidence type="ECO:0000256" key="1">
    <source>
        <dbReference type="ARBA" id="ARBA00004141"/>
    </source>
</evidence>
<dbReference type="InterPro" id="IPR006016">
    <property type="entry name" value="UspA"/>
</dbReference>
<feature type="transmembrane region" description="Helical" evidence="9">
    <location>
        <begin position="332"/>
        <end position="353"/>
    </location>
</feature>
<comment type="similarity">
    <text evidence="2">Belongs to the monovalent cation:proton antiporter 2 (CPA2) transporter (TC 2.A.37) family.</text>
</comment>
<keyword evidence="3" id="KW-0813">Transport</keyword>
<evidence type="ECO:0000256" key="2">
    <source>
        <dbReference type="ARBA" id="ARBA00005551"/>
    </source>
</evidence>
<evidence type="ECO:0000256" key="4">
    <source>
        <dbReference type="ARBA" id="ARBA00022449"/>
    </source>
</evidence>
<keyword evidence="6 9" id="KW-1133">Transmembrane helix</keyword>
<dbReference type="SUPFAM" id="SSF52402">
    <property type="entry name" value="Adenine nucleotide alpha hydrolases-like"/>
    <property type="match status" value="2"/>
</dbReference>
<sequence length="683" mass="74492">MELISATIREPIFTFALLLGIIFIVPPIFEKLKLPGLVGLLIAGVIFGSSGLSLLDSKSETMVLLADIGKIYLMFVAGLEIDMEQFRRTRNRSMGFGFATFAVPLIAGILVGKAFGFGWNTAVLIGSLLASHTLLAYPIVKRLGVVNDEAVTVTIGATIFTDIGSLLVLAICLGVNQGDFTAIDLGILLGSLIIYTLVVLLGLDRLGKSFFRRSKNDQGNQFLFILLALFVASVGAQAIGIEKIVGAFLTGLAVNDVIGDGPVKEKVEFIGSVLFIPIFFVDMGLLIDLDAFQDVFRSVGIPLSIVGALILSKFIAAWIAKIAYRYSWQQTITMWSLSLPQVAATLAAALIGFQAQIINERVFNSVILLMLVTSIAGPLITSRAAAQLNSQDSPERERDREFTSDAPVAKGLRVVVPVYNPQTERYLLQLASLLTRKDEGEIIPLAIAKAESRLDSPQLNVDVERCQKLLAQAQSIGEELGIVAQPELRIAYDIAQGISHASREVNADLIVLGFDNLRSFRSLLFSSVTDSVLWSAHCSVVMASMHDSPLKIRRILVPVESFYPVGLRPIRFAQNLITEGTEITLLHVCPYGSSQERKTHLHNKLETIGKHFLPDTRLDIQVTAQNNFVREILNASKTHELVILRSQRQRVGVDSLALGATTKPLIQNLNCSIILLGELSSFD</sequence>
<evidence type="ECO:0000256" key="8">
    <source>
        <dbReference type="ARBA" id="ARBA00023136"/>
    </source>
</evidence>
<dbReference type="GO" id="GO:0015297">
    <property type="term" value="F:antiporter activity"/>
    <property type="evidence" value="ECO:0007669"/>
    <property type="project" value="UniProtKB-KW"/>
</dbReference>
<dbReference type="PANTHER" id="PTHR43562:SF4">
    <property type="entry name" value="NA(+)_H(+) ANTIPORTER NHAS5"/>
    <property type="match status" value="1"/>
</dbReference>
<feature type="transmembrane region" description="Helical" evidence="9">
    <location>
        <begin position="93"/>
        <end position="111"/>
    </location>
</feature>
<keyword evidence="13" id="KW-1185">Reference proteome</keyword>